<dbReference type="GeneID" id="18244489"/>
<gene>
    <name evidence="2" type="ORF">BATDEDRAFT_92051</name>
</gene>
<dbReference type="EMBL" id="GL882893">
    <property type="protein sequence ID" value="EGF77082.1"/>
    <property type="molecule type" value="Genomic_DNA"/>
</dbReference>
<proteinExistence type="predicted"/>
<dbReference type="InParanoid" id="F4PCG0"/>
<dbReference type="RefSeq" id="XP_006682267.1">
    <property type="nucleotide sequence ID" value="XM_006682204.1"/>
</dbReference>
<sequence>MQFFPISTFSNANVSFVGPKSTGITPVKPQKFNSAFKSFESCKASNEGLPNFDFVPAFKPPSSQPQFTEPKSQRKRANY</sequence>
<evidence type="ECO:0000313" key="3">
    <source>
        <dbReference type="Proteomes" id="UP000007241"/>
    </source>
</evidence>
<feature type="region of interest" description="Disordered" evidence="1">
    <location>
        <begin position="55"/>
        <end position="79"/>
    </location>
</feature>
<dbReference type="HOGENOM" id="CLU_2605643_0_0_1"/>
<name>F4PCG0_BATDJ</name>
<reference evidence="2 3" key="1">
    <citation type="submission" date="2009-12" db="EMBL/GenBank/DDBJ databases">
        <title>The draft genome of Batrachochytrium dendrobatidis.</title>
        <authorList>
            <consortium name="US DOE Joint Genome Institute (JGI-PGF)"/>
            <person name="Kuo A."/>
            <person name="Salamov A."/>
            <person name="Schmutz J."/>
            <person name="Lucas S."/>
            <person name="Pitluck S."/>
            <person name="Rosenblum E."/>
            <person name="Stajich J."/>
            <person name="Eisen M."/>
            <person name="Grigoriev I.V."/>
        </authorList>
    </citation>
    <scope>NUCLEOTIDE SEQUENCE [LARGE SCALE GENOMIC DNA]</scope>
    <source>
        <strain evidence="3">JAM81 / FGSC 10211</strain>
    </source>
</reference>
<dbReference type="AlphaFoldDB" id="F4PCG0"/>
<dbReference type="Proteomes" id="UP000007241">
    <property type="component" value="Unassembled WGS sequence"/>
</dbReference>
<accession>F4PCG0</accession>
<keyword evidence="3" id="KW-1185">Reference proteome</keyword>
<evidence type="ECO:0000256" key="1">
    <source>
        <dbReference type="SAM" id="MobiDB-lite"/>
    </source>
</evidence>
<protein>
    <submittedName>
        <fullName evidence="2">Uncharacterized protein</fullName>
    </submittedName>
</protein>
<evidence type="ECO:0000313" key="2">
    <source>
        <dbReference type="EMBL" id="EGF77082.1"/>
    </source>
</evidence>
<organism evidence="2 3">
    <name type="scientific">Batrachochytrium dendrobatidis (strain JAM81 / FGSC 10211)</name>
    <name type="common">Frog chytrid fungus</name>
    <dbReference type="NCBI Taxonomy" id="684364"/>
    <lineage>
        <taxon>Eukaryota</taxon>
        <taxon>Fungi</taxon>
        <taxon>Fungi incertae sedis</taxon>
        <taxon>Chytridiomycota</taxon>
        <taxon>Chytridiomycota incertae sedis</taxon>
        <taxon>Chytridiomycetes</taxon>
        <taxon>Rhizophydiales</taxon>
        <taxon>Rhizophydiales incertae sedis</taxon>
        <taxon>Batrachochytrium</taxon>
    </lineage>
</organism>